<evidence type="ECO:0000256" key="6">
    <source>
        <dbReference type="ARBA" id="ARBA00022759"/>
    </source>
</evidence>
<comment type="subunit">
    <text evidence="10">The type I restriction/modification system is composed of three polypeptides R, M and S.</text>
</comment>
<evidence type="ECO:0000256" key="2">
    <source>
        <dbReference type="ARBA" id="ARBA00008598"/>
    </source>
</evidence>
<protein>
    <recommendedName>
        <fullName evidence="10">Type I restriction enzyme endonuclease subunit</fullName>
        <shortName evidence="10">R protein</shortName>
        <ecNumber evidence="10">3.1.21.3</ecNumber>
    </recommendedName>
</protein>
<proteinExistence type="inferred from homology"/>
<gene>
    <name evidence="12" type="ORF">BCM31_00980</name>
</gene>
<dbReference type="GO" id="GO:0009307">
    <property type="term" value="P:DNA restriction-modification system"/>
    <property type="evidence" value="ECO:0007669"/>
    <property type="project" value="UniProtKB-KW"/>
</dbReference>
<keyword evidence="3" id="KW-0540">Nuclease</keyword>
<dbReference type="GO" id="GO:0005524">
    <property type="term" value="F:ATP binding"/>
    <property type="evidence" value="ECO:0007669"/>
    <property type="project" value="UniProtKB-KW"/>
</dbReference>
<dbReference type="InterPro" id="IPR007409">
    <property type="entry name" value="Restrct_endonuc_type1_HsdR_N"/>
</dbReference>
<evidence type="ECO:0000313" key="13">
    <source>
        <dbReference type="Proteomes" id="UP000233350"/>
    </source>
</evidence>
<comment type="caution">
    <text evidence="12">The sequence shown here is derived from an EMBL/GenBank/DDBJ whole genome shotgun (WGS) entry which is preliminary data.</text>
</comment>
<keyword evidence="13" id="KW-1185">Reference proteome</keyword>
<dbReference type="InterPro" id="IPR051268">
    <property type="entry name" value="Type-I_R_enzyme_R_subunit"/>
</dbReference>
<dbReference type="GO" id="GO:0009035">
    <property type="term" value="F:type I site-specific deoxyribonuclease activity"/>
    <property type="evidence" value="ECO:0007669"/>
    <property type="project" value="UniProtKB-EC"/>
</dbReference>
<dbReference type="OrthoDB" id="9758243at2"/>
<reference evidence="12 13" key="1">
    <citation type="submission" date="2016-07" db="EMBL/GenBank/DDBJ databases">
        <title>Detection of Helicobacter winghamensis from caecal content of red fox (Vulpes vulpes).</title>
        <authorList>
            <person name="Zanoni R.G."/>
            <person name="Florio D."/>
            <person name="Caffara M."/>
            <person name="Renzi M."/>
            <person name="Parisi A."/>
            <person name="Pasquali F."/>
            <person name="Manfreda G."/>
        </authorList>
    </citation>
    <scope>NUCLEOTIDE SEQUENCE [LARGE SCALE GENOMIC DNA]</scope>
    <source>
        <strain evidence="12 13">295_13</strain>
    </source>
</reference>
<dbReference type="Gene3D" id="3.40.50.300">
    <property type="entry name" value="P-loop containing nucleotide triphosphate hydrolases"/>
    <property type="match status" value="2"/>
</dbReference>
<evidence type="ECO:0000256" key="7">
    <source>
        <dbReference type="ARBA" id="ARBA00022801"/>
    </source>
</evidence>
<dbReference type="InterPro" id="IPR055180">
    <property type="entry name" value="HsdR_RecA-like_helicase_dom_2"/>
</dbReference>
<organism evidence="12 13">
    <name type="scientific">Helicobacter winghamensis</name>
    <dbReference type="NCBI Taxonomy" id="157268"/>
    <lineage>
        <taxon>Bacteria</taxon>
        <taxon>Pseudomonadati</taxon>
        <taxon>Campylobacterota</taxon>
        <taxon>Epsilonproteobacteria</taxon>
        <taxon>Campylobacterales</taxon>
        <taxon>Helicobacteraceae</taxon>
        <taxon>Helicobacter</taxon>
    </lineage>
</organism>
<dbReference type="PANTHER" id="PTHR30195:SF15">
    <property type="entry name" value="TYPE I RESTRICTION ENZYME HINDI ENDONUCLEASE SUBUNIT"/>
    <property type="match status" value="1"/>
</dbReference>
<keyword evidence="6 12" id="KW-0255">Endonuclease</keyword>
<dbReference type="Pfam" id="PF22679">
    <property type="entry name" value="T1R_D3-like"/>
    <property type="match status" value="1"/>
</dbReference>
<dbReference type="EC" id="3.1.21.3" evidence="10"/>
<keyword evidence="4 10" id="KW-0547">Nucleotide-binding</keyword>
<dbReference type="Pfam" id="PF04313">
    <property type="entry name" value="HSDR_N"/>
    <property type="match status" value="1"/>
</dbReference>
<dbReference type="InterPro" id="IPR027417">
    <property type="entry name" value="P-loop_NTPase"/>
</dbReference>
<dbReference type="InterPro" id="IPR014001">
    <property type="entry name" value="Helicase_ATP-bd"/>
</dbReference>
<comment type="similarity">
    <text evidence="2 10">Belongs to the HsdR family.</text>
</comment>
<evidence type="ECO:0000259" key="11">
    <source>
        <dbReference type="PROSITE" id="PS51192"/>
    </source>
</evidence>
<dbReference type="RefSeq" id="WP_006802839.1">
    <property type="nucleotide sequence ID" value="NZ_CABKOI010000020.1"/>
</dbReference>
<dbReference type="Pfam" id="PF11867">
    <property type="entry name" value="T1RH-like_C"/>
    <property type="match status" value="1"/>
</dbReference>
<dbReference type="Gene3D" id="3.90.1570.50">
    <property type="match status" value="1"/>
</dbReference>
<comment type="catalytic activity">
    <reaction evidence="1 10">
        <text>Endonucleolytic cleavage of DNA to give random double-stranded fragments with terminal 5'-phosphates, ATP is simultaneously hydrolyzed.</text>
        <dbReference type="EC" id="3.1.21.3"/>
    </reaction>
</comment>
<dbReference type="InterPro" id="IPR004473">
    <property type="entry name" value="Restrct_endonuc_typeI_HsdR"/>
</dbReference>
<dbReference type="GO" id="GO:0003677">
    <property type="term" value="F:DNA binding"/>
    <property type="evidence" value="ECO:0007669"/>
    <property type="project" value="UniProtKB-KW"/>
</dbReference>
<feature type="domain" description="Helicase ATP-binding" evidence="11">
    <location>
        <begin position="294"/>
        <end position="470"/>
    </location>
</feature>
<dbReference type="NCBIfam" id="TIGR00348">
    <property type="entry name" value="hsdR"/>
    <property type="match status" value="1"/>
</dbReference>
<keyword evidence="9 10" id="KW-0238">DNA-binding</keyword>
<dbReference type="InterPro" id="IPR021810">
    <property type="entry name" value="T1RH-like_C"/>
</dbReference>
<evidence type="ECO:0000256" key="10">
    <source>
        <dbReference type="RuleBase" id="RU364115"/>
    </source>
</evidence>
<dbReference type="STRING" id="556267.HWAG_01143"/>
<comment type="function">
    <text evidence="10">Subunit R is required for both nuclease and ATPase activities, but not for modification.</text>
</comment>
<evidence type="ECO:0000313" key="12">
    <source>
        <dbReference type="EMBL" id="PKT81718.1"/>
    </source>
</evidence>
<sequence length="1027" mass="117729">MSKFNEESIEELLLETLGSFGYECKNAKEVARKKDEWILKEIFLDSIMRINFESKSNYDFLSLEQKEHLALEAYKKILALSDEEDLMSANAKMHAYLTYGITLEAMVNSEQRGINLELLDFENVENNAFLALNQFVFSTKDSVRCDVVVFVNGLPLVLCELKHPLDINADLHKAYLQIETYKEKAKELFIPNALCIISDGVDSKLGSLNADFTRFLKWQRQGDMLSENTRVVDICEVLKPCVLLDFLRYFITYEQSYIQDTQGYKESKLNKKIAAYHQYYAVNKAIESARKAMQSSETNKKGGVVWHTQGSGKSLSMVFFCAKALKELNNPTLLLLTDRTDLDNQLFNTFAKSSTLLQTTPLRCESTKDLKEKFTQRKGGIIFSTMQKFRDENERFELLSQRGDIIVIADEAHRTQYGFSARLRSESLAYGYAQNVRDALPNATYIGFSGTPIEKDNANTRNVFGDYIDIYDFQKAVDDGATLPLFYESRLAKLHLSEEGKKLIESFDTDNTQGSLLKLQDIIGAKERLKNIAKDILEHFNARKEKLKGKAMIACSSREIAVDLYNELVELEPSLHSDDYTTGRAKVIITSSASDGAKLSKFHTSKEEQRHIANRANDINDCLEFIIVCDMWLTGFDAPPLHTLYIDKPMKGHTLMQAIARVNRVYKDKPSGLIVDYIGIMAELQKALQFYTQGKSQNFLVDKQKLVEVVYEKHEVLKQMLHGFEYMGYFQADTRGKLDLLSQITDKILSDEELKKRFLDEVVKLVKAYIMVLPNDEIQNLSKEIAFFELLKNRIKKSEYSKAQADNALKQSLIKQVIDKELVSEGMIDILDKSQIKTENISILSNEFLEGMRHYKYPHIALETLRKLLNDELQARLPKELKSKGLYEKLHQILMQYQNKLIDAAKVIEELIELSQELIASDEKKQDSGLSDYEYAFYEALSEFKEVEEIMGVEKLRELSKAVFFTIKENATLDWTLRESVRAELRLAVKKVLKKYGYPPNSIQLGVDNAIKQAELIAQELTQERKA</sequence>
<dbReference type="InterPro" id="IPR040980">
    <property type="entry name" value="SWI2_SNF2"/>
</dbReference>
<dbReference type="SUPFAM" id="SSF52540">
    <property type="entry name" value="P-loop containing nucleoside triphosphate hydrolases"/>
    <property type="match status" value="2"/>
</dbReference>
<evidence type="ECO:0000256" key="8">
    <source>
        <dbReference type="ARBA" id="ARBA00022840"/>
    </source>
</evidence>
<evidence type="ECO:0000256" key="5">
    <source>
        <dbReference type="ARBA" id="ARBA00022747"/>
    </source>
</evidence>
<accession>A0A2N3PK21</accession>
<evidence type="ECO:0000256" key="4">
    <source>
        <dbReference type="ARBA" id="ARBA00022741"/>
    </source>
</evidence>
<dbReference type="SMART" id="SM00487">
    <property type="entry name" value="DEXDc"/>
    <property type="match status" value="1"/>
</dbReference>
<evidence type="ECO:0000256" key="9">
    <source>
        <dbReference type="ARBA" id="ARBA00023125"/>
    </source>
</evidence>
<evidence type="ECO:0000256" key="1">
    <source>
        <dbReference type="ARBA" id="ARBA00000851"/>
    </source>
</evidence>
<keyword evidence="8 10" id="KW-0067">ATP-binding</keyword>
<dbReference type="CDD" id="cd22332">
    <property type="entry name" value="HsdR_N"/>
    <property type="match status" value="1"/>
</dbReference>
<dbReference type="CDD" id="cd18800">
    <property type="entry name" value="SF2_C_EcoR124I-like"/>
    <property type="match status" value="1"/>
</dbReference>
<name>A0A2N3PK21_9HELI</name>
<dbReference type="Pfam" id="PF18766">
    <property type="entry name" value="SWI2_SNF2"/>
    <property type="match status" value="1"/>
</dbReference>
<dbReference type="PROSITE" id="PS51192">
    <property type="entry name" value="HELICASE_ATP_BIND_1"/>
    <property type="match status" value="1"/>
</dbReference>
<evidence type="ECO:0000256" key="3">
    <source>
        <dbReference type="ARBA" id="ARBA00022722"/>
    </source>
</evidence>
<dbReference type="Proteomes" id="UP000233350">
    <property type="component" value="Unassembled WGS sequence"/>
</dbReference>
<keyword evidence="5 10" id="KW-0680">Restriction system</keyword>
<keyword evidence="7 10" id="KW-0378">Hydrolase</keyword>
<dbReference type="AlphaFoldDB" id="A0A2N3PK21"/>
<dbReference type="GeneID" id="97290402"/>
<dbReference type="PANTHER" id="PTHR30195">
    <property type="entry name" value="TYPE I SITE-SPECIFIC DEOXYRIBONUCLEASE PROTEIN SUBUNIT M AND R"/>
    <property type="match status" value="1"/>
</dbReference>
<dbReference type="EMBL" id="MBPK01000015">
    <property type="protein sequence ID" value="PKT81718.1"/>
    <property type="molecule type" value="Genomic_DNA"/>
</dbReference>